<dbReference type="OrthoDB" id="9765610at2"/>
<proteinExistence type="predicted"/>
<dbReference type="Pfam" id="PF03098">
    <property type="entry name" value="An_peroxidase"/>
    <property type="match status" value="1"/>
</dbReference>
<dbReference type="Proteomes" id="UP000319255">
    <property type="component" value="Unassembled WGS sequence"/>
</dbReference>
<dbReference type="SUPFAM" id="SSF51120">
    <property type="entry name" value="beta-Roll"/>
    <property type="match status" value="1"/>
</dbReference>
<comment type="subcellular location">
    <subcellularLocation>
        <location evidence="1">Secreted</location>
    </subcellularLocation>
</comment>
<comment type="caution">
    <text evidence="5">The sequence shown here is derived from an EMBL/GenBank/DDBJ whole genome shotgun (WGS) entry which is preliminary data.</text>
</comment>
<evidence type="ECO:0000313" key="5">
    <source>
        <dbReference type="EMBL" id="TPE53747.1"/>
    </source>
</evidence>
<dbReference type="InterPro" id="IPR019791">
    <property type="entry name" value="Haem_peroxidase_animal"/>
</dbReference>
<dbReference type="GO" id="GO:0005509">
    <property type="term" value="F:calcium ion binding"/>
    <property type="evidence" value="ECO:0007669"/>
    <property type="project" value="InterPro"/>
</dbReference>
<evidence type="ECO:0000256" key="2">
    <source>
        <dbReference type="ARBA" id="ARBA00022525"/>
    </source>
</evidence>
<dbReference type="InterPro" id="IPR011049">
    <property type="entry name" value="Serralysin-like_metalloprot_C"/>
</dbReference>
<evidence type="ECO:0000313" key="6">
    <source>
        <dbReference type="Proteomes" id="UP000319255"/>
    </source>
</evidence>
<reference evidence="5 6" key="1">
    <citation type="submission" date="2019-06" db="EMBL/GenBank/DDBJ databases">
        <title>A novel bacterium of genus Amaricoccus, isolated from marine sediment.</title>
        <authorList>
            <person name="Huang H."/>
            <person name="Mo K."/>
            <person name="Hu Y."/>
        </authorList>
    </citation>
    <scope>NUCLEOTIDE SEQUENCE [LARGE SCALE GENOMIC DNA]</scope>
    <source>
        <strain evidence="5 6">HB172011</strain>
    </source>
</reference>
<feature type="region of interest" description="Disordered" evidence="4">
    <location>
        <begin position="1"/>
        <end position="31"/>
    </location>
</feature>
<dbReference type="Gene3D" id="1.10.640.10">
    <property type="entry name" value="Haem peroxidase domain superfamily, animal type"/>
    <property type="match status" value="1"/>
</dbReference>
<dbReference type="SUPFAM" id="SSF48113">
    <property type="entry name" value="Heme-dependent peroxidases"/>
    <property type="match status" value="1"/>
</dbReference>
<accession>A0A501X0B8</accession>
<dbReference type="GO" id="GO:0005576">
    <property type="term" value="C:extracellular region"/>
    <property type="evidence" value="ECO:0007669"/>
    <property type="project" value="UniProtKB-SubCell"/>
</dbReference>
<keyword evidence="2" id="KW-0964">Secreted</keyword>
<evidence type="ECO:0000256" key="3">
    <source>
        <dbReference type="ARBA" id="ARBA00023180"/>
    </source>
</evidence>
<gene>
    <name evidence="5" type="ORF">FJM51_01495</name>
</gene>
<keyword evidence="6" id="KW-1185">Reference proteome</keyword>
<organism evidence="5 6">
    <name type="scientific">Amaricoccus solimangrovi</name>
    <dbReference type="NCBI Taxonomy" id="2589815"/>
    <lineage>
        <taxon>Bacteria</taxon>
        <taxon>Pseudomonadati</taxon>
        <taxon>Pseudomonadota</taxon>
        <taxon>Alphaproteobacteria</taxon>
        <taxon>Rhodobacterales</taxon>
        <taxon>Paracoccaceae</taxon>
        <taxon>Amaricoccus</taxon>
    </lineage>
</organism>
<dbReference type="Pfam" id="PF00353">
    <property type="entry name" value="HemolysinCabind"/>
    <property type="match status" value="2"/>
</dbReference>
<dbReference type="InterPro" id="IPR010255">
    <property type="entry name" value="Haem_peroxidase_sf"/>
</dbReference>
<dbReference type="GO" id="GO:0004601">
    <property type="term" value="F:peroxidase activity"/>
    <property type="evidence" value="ECO:0007669"/>
    <property type="project" value="InterPro"/>
</dbReference>
<dbReference type="InterPro" id="IPR037120">
    <property type="entry name" value="Haem_peroxidase_sf_animal"/>
</dbReference>
<keyword evidence="3" id="KW-0325">Glycoprotein</keyword>
<dbReference type="Gene3D" id="2.150.10.10">
    <property type="entry name" value="Serralysin-like metalloprotease, C-terminal"/>
    <property type="match status" value="1"/>
</dbReference>
<dbReference type="PANTHER" id="PTHR11475">
    <property type="entry name" value="OXIDASE/PEROXIDASE"/>
    <property type="match status" value="1"/>
</dbReference>
<evidence type="ECO:0000256" key="1">
    <source>
        <dbReference type="ARBA" id="ARBA00004613"/>
    </source>
</evidence>
<dbReference type="PANTHER" id="PTHR11475:SF4">
    <property type="entry name" value="CHORION PEROXIDASE"/>
    <property type="match status" value="1"/>
</dbReference>
<dbReference type="PROSITE" id="PS50292">
    <property type="entry name" value="PEROXIDASE_3"/>
    <property type="match status" value="1"/>
</dbReference>
<evidence type="ECO:0008006" key="7">
    <source>
        <dbReference type="Google" id="ProtNLM"/>
    </source>
</evidence>
<protein>
    <recommendedName>
        <fullName evidence="7">Heme peroxidase</fullName>
    </recommendedName>
</protein>
<dbReference type="AlphaFoldDB" id="A0A501X0B8"/>
<evidence type="ECO:0000256" key="4">
    <source>
        <dbReference type="SAM" id="MobiDB-lite"/>
    </source>
</evidence>
<feature type="compositionally biased region" description="Polar residues" evidence="4">
    <location>
        <begin position="8"/>
        <end position="28"/>
    </location>
</feature>
<name>A0A501X0B8_9RHOB</name>
<dbReference type="InterPro" id="IPR001343">
    <property type="entry name" value="Hemolysn_Ca-bd"/>
</dbReference>
<dbReference type="EMBL" id="VFRP01000001">
    <property type="protein sequence ID" value="TPE53747.1"/>
    <property type="molecule type" value="Genomic_DNA"/>
</dbReference>
<dbReference type="GO" id="GO:0006979">
    <property type="term" value="P:response to oxidative stress"/>
    <property type="evidence" value="ECO:0007669"/>
    <property type="project" value="InterPro"/>
</dbReference>
<dbReference type="RefSeq" id="WP_140452326.1">
    <property type="nucleotide sequence ID" value="NZ_VFRP01000001.1"/>
</dbReference>
<dbReference type="PRINTS" id="PR00457">
    <property type="entry name" value="ANPEROXIDASE"/>
</dbReference>
<dbReference type="PRINTS" id="PR00313">
    <property type="entry name" value="CABNDNGRPT"/>
</dbReference>
<sequence length="699" mass="74608">MATKSRVGFSSLSVTARENDGSGNNSQGGARFDHYVRVTPNSYGASDGSVWDRPDAEGGANDPRAISDRVLATSQDRPAHEGVNELFQFFGQFITHDIAGSQSGSDERVASLDPHVFGGTFSRDAFVMSDEAPLNANVREQIDSQTAFMDLSQVYGPSDEINALLRDPDSAKLLTGSGGLLPHADDLAAAHGITAAEAAAGTLGAVDFGGGPVGTVGGDARMNQQAQLLADQTIFLRNHNWHVDQLEKLYPGWSTEKVYQTARALNEADFQHVVYDEYLAKLVGKHALSAYSGFDARVDPRIINEWSTVAFRFGHDQASASDAKLAEDGSGTTVGLGDNFTQSFLAGNGITSRADLDLWVRGELAQAAQEIDGKVSDGVRNELFGLGFDLAAVDIARGDDHGVGDYNALRAGLGLSTYSSLGAFARANDVDAATLSALRSVYGSSIGELDSIVGVLLEKEAKGSMLGETATILTVTQFENTRDGDRFWYQERFADHPELIRQIQDTSLADIIARTTGINRLYHDAFVAAERIGGTSASDTLNGTDGADLIIGFNGRDTLSGGAVSDDLYGGDGRDALFGDGGHDMLWGGAAMDTLRGGRHGDTLDGGTGSDLLFGDAGRDTFVFKGGGYDHVADFRWNETIDLSAYSEFQSLADVRDHVTERHGNQTIHLEDGAVILDDYAGHRLHTYNFVFADNTDIV</sequence>
<feature type="region of interest" description="Disordered" evidence="4">
    <location>
        <begin position="43"/>
        <end position="65"/>
    </location>
</feature>
<dbReference type="GO" id="GO:0020037">
    <property type="term" value="F:heme binding"/>
    <property type="evidence" value="ECO:0007669"/>
    <property type="project" value="InterPro"/>
</dbReference>